<sequence length="159" mass="17955">MSDALMRLTNSFSKGLLTNRQKGNIMSKKTETQNETNQETKLFADTNVSMKSGRLVKDAELVGKGKFVRLRIATNKQYLDANKEVQTNTNYFNALVSSNLKNAFEAAQDLKKCDWVYLKGEDAKQSFDTLEGYRKAETIIYAYKVGLKNESSSNQTQEA</sequence>
<dbReference type="EMBL" id="JAUOEK010000119">
    <property type="protein sequence ID" value="MDO5970316.1"/>
    <property type="molecule type" value="Genomic_DNA"/>
</dbReference>
<dbReference type="Proteomes" id="UP001176883">
    <property type="component" value="Unassembled WGS sequence"/>
</dbReference>
<organism evidence="3 4">
    <name type="scientific">Flavivirga aquimarina</name>
    <dbReference type="NCBI Taxonomy" id="2027862"/>
    <lineage>
        <taxon>Bacteria</taxon>
        <taxon>Pseudomonadati</taxon>
        <taxon>Bacteroidota</taxon>
        <taxon>Flavobacteriia</taxon>
        <taxon>Flavobacteriales</taxon>
        <taxon>Flavobacteriaceae</taxon>
        <taxon>Flavivirga</taxon>
    </lineage>
</organism>
<name>A0ABT8WB95_9FLAO</name>
<keyword evidence="1 2" id="KW-0238">DNA-binding</keyword>
<dbReference type="GO" id="GO:0003677">
    <property type="term" value="F:DNA binding"/>
    <property type="evidence" value="ECO:0007669"/>
    <property type="project" value="UniProtKB-KW"/>
</dbReference>
<evidence type="ECO:0000256" key="1">
    <source>
        <dbReference type="ARBA" id="ARBA00023125"/>
    </source>
</evidence>
<dbReference type="RefSeq" id="WP_303278008.1">
    <property type="nucleotide sequence ID" value="NZ_JAUOEK010000119.1"/>
</dbReference>
<evidence type="ECO:0000313" key="4">
    <source>
        <dbReference type="Proteomes" id="UP001176883"/>
    </source>
</evidence>
<gene>
    <name evidence="3" type="ORF">Q4Q35_10915</name>
</gene>
<dbReference type="Gene3D" id="2.40.50.140">
    <property type="entry name" value="Nucleic acid-binding proteins"/>
    <property type="match status" value="1"/>
</dbReference>
<proteinExistence type="predicted"/>
<accession>A0ABT8WB95</accession>
<dbReference type="PROSITE" id="PS50935">
    <property type="entry name" value="SSB"/>
    <property type="match status" value="1"/>
</dbReference>
<evidence type="ECO:0000313" key="3">
    <source>
        <dbReference type="EMBL" id="MDO5970316.1"/>
    </source>
</evidence>
<dbReference type="InterPro" id="IPR000424">
    <property type="entry name" value="Primosome_PriB/ssb"/>
</dbReference>
<evidence type="ECO:0000256" key="2">
    <source>
        <dbReference type="PROSITE-ProRule" id="PRU00252"/>
    </source>
</evidence>
<reference evidence="3" key="1">
    <citation type="submission" date="2023-07" db="EMBL/GenBank/DDBJ databases">
        <title>Two novel species in the genus Flavivirga.</title>
        <authorList>
            <person name="Kwon K."/>
        </authorList>
    </citation>
    <scope>NUCLEOTIDE SEQUENCE</scope>
    <source>
        <strain evidence="3">KCTC 52353</strain>
    </source>
</reference>
<dbReference type="SUPFAM" id="SSF50249">
    <property type="entry name" value="Nucleic acid-binding proteins"/>
    <property type="match status" value="1"/>
</dbReference>
<dbReference type="InterPro" id="IPR012340">
    <property type="entry name" value="NA-bd_OB-fold"/>
</dbReference>
<keyword evidence="4" id="KW-1185">Reference proteome</keyword>
<protein>
    <submittedName>
        <fullName evidence="3">Single-stranded DNA-binding protein</fullName>
    </submittedName>
</protein>
<comment type="caution">
    <text evidence="3">The sequence shown here is derived from an EMBL/GenBank/DDBJ whole genome shotgun (WGS) entry which is preliminary data.</text>
</comment>